<dbReference type="PANTHER" id="PTHR43731:SF14">
    <property type="entry name" value="PRESENILIN-ASSOCIATED RHOMBOID-LIKE PROTEIN, MITOCHONDRIAL"/>
    <property type="match status" value="1"/>
</dbReference>
<reference evidence="9 10" key="1">
    <citation type="submission" date="2021-08" db="EMBL/GenBank/DDBJ databases">
        <authorList>
            <person name="Tuo L."/>
        </authorList>
    </citation>
    <scope>NUCLEOTIDE SEQUENCE [LARGE SCALE GENOMIC DNA]</scope>
    <source>
        <strain evidence="9 10">JCM 31229</strain>
    </source>
</reference>
<dbReference type="EMBL" id="JAINVV010000001">
    <property type="protein sequence ID" value="MBY8820679.1"/>
    <property type="molecule type" value="Genomic_DNA"/>
</dbReference>
<keyword evidence="6 7" id="KW-0472">Membrane</keyword>
<evidence type="ECO:0000256" key="3">
    <source>
        <dbReference type="ARBA" id="ARBA00022692"/>
    </source>
</evidence>
<feature type="transmembrane region" description="Helical" evidence="7">
    <location>
        <begin position="179"/>
        <end position="197"/>
    </location>
</feature>
<dbReference type="Gene3D" id="1.20.1540.10">
    <property type="entry name" value="Rhomboid-like"/>
    <property type="match status" value="1"/>
</dbReference>
<evidence type="ECO:0000256" key="6">
    <source>
        <dbReference type="ARBA" id="ARBA00023136"/>
    </source>
</evidence>
<comment type="subcellular location">
    <subcellularLocation>
        <location evidence="1">Membrane</location>
        <topology evidence="1">Multi-pass membrane protein</topology>
    </subcellularLocation>
</comment>
<dbReference type="InterPro" id="IPR022764">
    <property type="entry name" value="Peptidase_S54_rhomboid_dom"/>
</dbReference>
<accession>A0ABS7PKR3</accession>
<dbReference type="GO" id="GO:0006508">
    <property type="term" value="P:proteolysis"/>
    <property type="evidence" value="ECO:0007669"/>
    <property type="project" value="UniProtKB-KW"/>
</dbReference>
<keyword evidence="5 7" id="KW-1133">Transmembrane helix</keyword>
<sequence>MNLPAGRLTNILVIVTAATWLALDLSGWLGWASVMAGFIPARVTGPELDGALPVLLTPFSAAFIHANLAHIGFNMLMLLYCGRYTEYALGPGGFACLYIVGAYASAGAQYLVDPASTVPMVGASGATSAVIGAYALLFGQKRAKAIGPIPAIVVHIMWLAAAWIGVQLLFGIAMADAGMAIAVAAHVGGFIAGLLLARPLLLWRYRRA</sequence>
<evidence type="ECO:0000259" key="8">
    <source>
        <dbReference type="Pfam" id="PF01694"/>
    </source>
</evidence>
<comment type="caution">
    <text evidence="9">The sequence shown here is derived from an EMBL/GenBank/DDBJ whole genome shotgun (WGS) entry which is preliminary data.</text>
</comment>
<dbReference type="RefSeq" id="WP_222987801.1">
    <property type="nucleotide sequence ID" value="NZ_JAINVV010000001.1"/>
</dbReference>
<feature type="transmembrane region" description="Helical" evidence="7">
    <location>
        <begin position="118"/>
        <end position="137"/>
    </location>
</feature>
<evidence type="ECO:0000313" key="10">
    <source>
        <dbReference type="Proteomes" id="UP000706039"/>
    </source>
</evidence>
<dbReference type="Pfam" id="PF01694">
    <property type="entry name" value="Rhomboid"/>
    <property type="match status" value="1"/>
</dbReference>
<feature type="domain" description="Peptidase S54 rhomboid" evidence="8">
    <location>
        <begin position="59"/>
        <end position="200"/>
    </location>
</feature>
<keyword evidence="10" id="KW-1185">Reference proteome</keyword>
<comment type="similarity">
    <text evidence="2">Belongs to the peptidase S54 family.</text>
</comment>
<dbReference type="InterPro" id="IPR035952">
    <property type="entry name" value="Rhomboid-like_sf"/>
</dbReference>
<protein>
    <submittedName>
        <fullName evidence="9">Rhomboid family intramembrane serine protease</fullName>
    </submittedName>
</protein>
<keyword evidence="4" id="KW-0378">Hydrolase</keyword>
<evidence type="ECO:0000256" key="1">
    <source>
        <dbReference type="ARBA" id="ARBA00004141"/>
    </source>
</evidence>
<keyword evidence="3 7" id="KW-0812">Transmembrane</keyword>
<dbReference type="PANTHER" id="PTHR43731">
    <property type="entry name" value="RHOMBOID PROTEASE"/>
    <property type="match status" value="1"/>
</dbReference>
<gene>
    <name evidence="9" type="ORF">K7G82_00135</name>
</gene>
<dbReference type="GO" id="GO:0008233">
    <property type="term" value="F:peptidase activity"/>
    <property type="evidence" value="ECO:0007669"/>
    <property type="project" value="UniProtKB-KW"/>
</dbReference>
<feature type="transmembrane region" description="Helical" evidence="7">
    <location>
        <begin position="12"/>
        <end position="39"/>
    </location>
</feature>
<evidence type="ECO:0000256" key="2">
    <source>
        <dbReference type="ARBA" id="ARBA00009045"/>
    </source>
</evidence>
<dbReference type="InterPro" id="IPR050925">
    <property type="entry name" value="Rhomboid_protease_S54"/>
</dbReference>
<evidence type="ECO:0000313" key="9">
    <source>
        <dbReference type="EMBL" id="MBY8820679.1"/>
    </source>
</evidence>
<evidence type="ECO:0000256" key="4">
    <source>
        <dbReference type="ARBA" id="ARBA00022801"/>
    </source>
</evidence>
<evidence type="ECO:0000256" key="7">
    <source>
        <dbReference type="SAM" id="Phobius"/>
    </source>
</evidence>
<name>A0ABS7PKR3_9SPHN</name>
<keyword evidence="9" id="KW-0645">Protease</keyword>
<proteinExistence type="inferred from homology"/>
<feature type="transmembrane region" description="Helical" evidence="7">
    <location>
        <begin position="92"/>
        <end position="112"/>
    </location>
</feature>
<dbReference type="Proteomes" id="UP000706039">
    <property type="component" value="Unassembled WGS sequence"/>
</dbReference>
<dbReference type="SUPFAM" id="SSF144091">
    <property type="entry name" value="Rhomboid-like"/>
    <property type="match status" value="1"/>
</dbReference>
<organism evidence="9 10">
    <name type="scientific">Sphingomonas colocasiae</name>
    <dbReference type="NCBI Taxonomy" id="1848973"/>
    <lineage>
        <taxon>Bacteria</taxon>
        <taxon>Pseudomonadati</taxon>
        <taxon>Pseudomonadota</taxon>
        <taxon>Alphaproteobacteria</taxon>
        <taxon>Sphingomonadales</taxon>
        <taxon>Sphingomonadaceae</taxon>
        <taxon>Sphingomonas</taxon>
    </lineage>
</organism>
<feature type="transmembrane region" description="Helical" evidence="7">
    <location>
        <begin position="149"/>
        <end position="173"/>
    </location>
</feature>
<evidence type="ECO:0000256" key="5">
    <source>
        <dbReference type="ARBA" id="ARBA00022989"/>
    </source>
</evidence>
<feature type="transmembrane region" description="Helical" evidence="7">
    <location>
        <begin position="59"/>
        <end position="80"/>
    </location>
</feature>